<accession>E6WVK9</accession>
<reference evidence="3 4" key="1">
    <citation type="submission" date="2011-01" db="EMBL/GenBank/DDBJ databases">
        <title>Complete sequence of Pseudoxanthomonas suwonensis 11-1.</title>
        <authorList>
            <consortium name="US DOE Joint Genome Institute"/>
            <person name="Lucas S."/>
            <person name="Copeland A."/>
            <person name="Lapidus A."/>
            <person name="Cheng J.-F."/>
            <person name="Goodwin L."/>
            <person name="Pitluck S."/>
            <person name="Teshima H."/>
            <person name="Detter J.C."/>
            <person name="Han C."/>
            <person name="Tapia R."/>
            <person name="Land M."/>
            <person name="Hauser L."/>
            <person name="Kyrpides N."/>
            <person name="Ivanova N."/>
            <person name="Ovchinnikova G."/>
            <person name="Siebers A.K."/>
            <person name="Allgaier M."/>
            <person name="Thelen M.P."/>
            <person name="Hugenholtz P."/>
            <person name="Gladden J."/>
            <person name="Woyke T."/>
        </authorList>
    </citation>
    <scope>NUCLEOTIDE SEQUENCE [LARGE SCALE GENOMIC DNA]</scope>
    <source>
        <strain evidence="4">11-1</strain>
    </source>
</reference>
<dbReference type="Proteomes" id="UP000008632">
    <property type="component" value="Chromosome"/>
</dbReference>
<evidence type="ECO:0000313" key="3">
    <source>
        <dbReference type="EMBL" id="ADV28208.1"/>
    </source>
</evidence>
<dbReference type="eggNOG" id="ENOG5032ZMW">
    <property type="taxonomic scope" value="Bacteria"/>
</dbReference>
<dbReference type="AlphaFoldDB" id="E6WVK9"/>
<dbReference type="OrthoDB" id="5797406at2"/>
<dbReference type="EMBL" id="CP002446">
    <property type="protein sequence ID" value="ADV28208.1"/>
    <property type="molecule type" value="Genomic_DNA"/>
</dbReference>
<protein>
    <submittedName>
        <fullName evidence="3">Putative secreted protein</fullName>
    </submittedName>
</protein>
<proteinExistence type="predicted"/>
<sequence>MELRLTLSLTAALLLPGLAIAADAHADTAPAASRQAELPAWEQLSAEQRELLISPLRDRWNAQPQERARMLEHAKRWKALPPEARERARKGVHRFEQMDPEQRRIARAIFAATRDMSPEQREQFRKDWARMSPAQRQEWLRKHPAPEGGRGR</sequence>
<dbReference type="Pfam" id="PF11304">
    <property type="entry name" value="DUF3106"/>
    <property type="match status" value="1"/>
</dbReference>
<keyword evidence="2" id="KW-0732">Signal</keyword>
<evidence type="ECO:0000313" key="4">
    <source>
        <dbReference type="Proteomes" id="UP000008632"/>
    </source>
</evidence>
<dbReference type="HOGENOM" id="CLU_099393_2_1_6"/>
<evidence type="ECO:0000256" key="2">
    <source>
        <dbReference type="SAM" id="SignalP"/>
    </source>
</evidence>
<feature type="chain" id="PRO_5003214587" evidence="2">
    <location>
        <begin position="22"/>
        <end position="152"/>
    </location>
</feature>
<dbReference type="STRING" id="743721.Psesu_2375"/>
<feature type="compositionally biased region" description="Basic and acidic residues" evidence="1">
    <location>
        <begin position="138"/>
        <end position="152"/>
    </location>
</feature>
<keyword evidence="4" id="KW-1185">Reference proteome</keyword>
<feature type="signal peptide" evidence="2">
    <location>
        <begin position="1"/>
        <end position="21"/>
    </location>
</feature>
<dbReference type="InterPro" id="IPR021455">
    <property type="entry name" value="DUF3106"/>
</dbReference>
<gene>
    <name evidence="3" type="ordered locus">Psesu_2375</name>
</gene>
<name>E6WVK9_PSEUU</name>
<evidence type="ECO:0000256" key="1">
    <source>
        <dbReference type="SAM" id="MobiDB-lite"/>
    </source>
</evidence>
<feature type="compositionally biased region" description="Basic and acidic residues" evidence="1">
    <location>
        <begin position="116"/>
        <end position="129"/>
    </location>
</feature>
<dbReference type="RefSeq" id="WP_013536035.1">
    <property type="nucleotide sequence ID" value="NC_014924.1"/>
</dbReference>
<organism evidence="3 4">
    <name type="scientific">Pseudoxanthomonas suwonensis (strain 11-1)</name>
    <dbReference type="NCBI Taxonomy" id="743721"/>
    <lineage>
        <taxon>Bacteria</taxon>
        <taxon>Pseudomonadati</taxon>
        <taxon>Pseudomonadota</taxon>
        <taxon>Gammaproteobacteria</taxon>
        <taxon>Lysobacterales</taxon>
        <taxon>Lysobacteraceae</taxon>
        <taxon>Pseudoxanthomonas</taxon>
    </lineage>
</organism>
<dbReference type="KEGG" id="psu:Psesu_2375"/>
<feature type="region of interest" description="Disordered" evidence="1">
    <location>
        <begin position="110"/>
        <end position="152"/>
    </location>
</feature>